<dbReference type="AlphaFoldDB" id="A0AAV8ZU62"/>
<reference evidence="2" key="1">
    <citation type="journal article" date="2023" name="Insect Mol. Biol.">
        <title>Genome sequencing provides insights into the evolution of gene families encoding plant cell wall-degrading enzymes in longhorned beetles.</title>
        <authorList>
            <person name="Shin N.R."/>
            <person name="Okamura Y."/>
            <person name="Kirsch R."/>
            <person name="Pauchet Y."/>
        </authorList>
    </citation>
    <scope>NUCLEOTIDE SEQUENCE</scope>
    <source>
        <strain evidence="2">RBIC_L_NR</strain>
    </source>
</reference>
<evidence type="ECO:0000313" key="2">
    <source>
        <dbReference type="EMBL" id="KAJ8969002.1"/>
    </source>
</evidence>
<feature type="compositionally biased region" description="Basic and acidic residues" evidence="1">
    <location>
        <begin position="127"/>
        <end position="160"/>
    </location>
</feature>
<feature type="compositionally biased region" description="Basic and acidic residues" evidence="1">
    <location>
        <begin position="48"/>
        <end position="81"/>
    </location>
</feature>
<dbReference type="InterPro" id="IPR010684">
    <property type="entry name" value="RNA_pol_II_trans_fac_SIII_A"/>
</dbReference>
<feature type="non-terminal residue" evidence="2">
    <location>
        <position position="1"/>
    </location>
</feature>
<dbReference type="PANTHER" id="PTHR15141">
    <property type="entry name" value="TRANSCRIPTION ELONGATION FACTOR B POLYPEPTIDE 3"/>
    <property type="match status" value="1"/>
</dbReference>
<feature type="region of interest" description="Disordered" evidence="1">
    <location>
        <begin position="243"/>
        <end position="269"/>
    </location>
</feature>
<evidence type="ECO:0008006" key="4">
    <source>
        <dbReference type="Google" id="ProtNLM"/>
    </source>
</evidence>
<dbReference type="PANTHER" id="PTHR15141:SF76">
    <property type="entry name" value="TRANSCRIPTION ELONGATION FACTOR B POLYPEPTIDE 3"/>
    <property type="match status" value="1"/>
</dbReference>
<dbReference type="GO" id="GO:0070449">
    <property type="term" value="C:elongin complex"/>
    <property type="evidence" value="ECO:0007669"/>
    <property type="project" value="InterPro"/>
</dbReference>
<gene>
    <name evidence="2" type="ORF">NQ314_001990</name>
</gene>
<feature type="compositionally biased region" description="Basic and acidic residues" evidence="1">
    <location>
        <begin position="199"/>
        <end position="210"/>
    </location>
</feature>
<proteinExistence type="predicted"/>
<dbReference type="Gene3D" id="6.10.250.3180">
    <property type="match status" value="1"/>
</dbReference>
<sequence length="538" mass="61748">LKKGERKSTTDFIDDEENQKHKLKKFKHCKDSSVSEDDYKKHKRSSKSSRDRSSNKSKENTEHKSQDYESSSERDENESRLKHSSHNKSQKDSNYEKDKSSPKQKSRRSYESSSDKEIKHESKSRHYKESSSKLKESRSHPFRSDKHEKKDKKENTRGVERGIQSKFKDEMENDKEEKSSNSHRPEESKISRSSSNRRFSSEKKSKDNVKEATPANAKKIMNGVDFGSGVSFAEALKMCDPLVSKSSSSNKKKSSYLPGTEKSKSSSSYMKPENIEIVKANDVPNLLKQQPLKPLNLKICGLLSEVTSNYRPICTQADMQPKKMLTQDESLGQFISKKNMRTKVYSGNKSCGKVDTLADFRVRFLQDNIDALEYPGGVPYLQLKPVLDKATPAQLLNMEHHNPYLIEKTDELWLLHCQKEFRNKKREDFESWREMYMRCLDEREAKLREITANIKQSQDKSKPIATTKLAYIDSVVKPPRTIAKIQAKNGIIFDKKPAHNSASRIAALAFSEGAKKVVTLKSKKAPPHGENFIIFKEM</sequence>
<feature type="region of interest" description="Disordered" evidence="1">
    <location>
        <begin position="1"/>
        <end position="214"/>
    </location>
</feature>
<feature type="compositionally biased region" description="Basic and acidic residues" evidence="1">
    <location>
        <begin position="108"/>
        <end position="121"/>
    </location>
</feature>
<dbReference type="EMBL" id="JANEYF010000610">
    <property type="protein sequence ID" value="KAJ8969002.1"/>
    <property type="molecule type" value="Genomic_DNA"/>
</dbReference>
<dbReference type="InterPro" id="IPR051870">
    <property type="entry name" value="Elongin-A_domain"/>
</dbReference>
<evidence type="ECO:0000256" key="1">
    <source>
        <dbReference type="SAM" id="MobiDB-lite"/>
    </source>
</evidence>
<name>A0AAV8ZU62_9CUCU</name>
<feature type="compositionally biased region" description="Basic and acidic residues" evidence="1">
    <location>
        <begin position="29"/>
        <end position="40"/>
    </location>
</feature>
<accession>A0AAV8ZU62</accession>
<dbReference type="Proteomes" id="UP001162156">
    <property type="component" value="Unassembled WGS sequence"/>
</dbReference>
<feature type="compositionally biased region" description="Basic and acidic residues" evidence="1">
    <location>
        <begin position="89"/>
        <end position="101"/>
    </location>
</feature>
<organism evidence="2 3">
    <name type="scientific">Rhamnusium bicolor</name>
    <dbReference type="NCBI Taxonomy" id="1586634"/>
    <lineage>
        <taxon>Eukaryota</taxon>
        <taxon>Metazoa</taxon>
        <taxon>Ecdysozoa</taxon>
        <taxon>Arthropoda</taxon>
        <taxon>Hexapoda</taxon>
        <taxon>Insecta</taxon>
        <taxon>Pterygota</taxon>
        <taxon>Neoptera</taxon>
        <taxon>Endopterygota</taxon>
        <taxon>Coleoptera</taxon>
        <taxon>Polyphaga</taxon>
        <taxon>Cucujiformia</taxon>
        <taxon>Chrysomeloidea</taxon>
        <taxon>Cerambycidae</taxon>
        <taxon>Lepturinae</taxon>
        <taxon>Rhagiini</taxon>
        <taxon>Rhamnusium</taxon>
    </lineage>
</organism>
<dbReference type="GO" id="GO:0006368">
    <property type="term" value="P:transcription elongation by RNA polymerase II"/>
    <property type="evidence" value="ECO:0007669"/>
    <property type="project" value="InterPro"/>
</dbReference>
<dbReference type="Pfam" id="PF06881">
    <property type="entry name" value="Elongin_A"/>
    <property type="match status" value="1"/>
</dbReference>
<comment type="caution">
    <text evidence="2">The sequence shown here is derived from an EMBL/GenBank/DDBJ whole genome shotgun (WGS) entry which is preliminary data.</text>
</comment>
<evidence type="ECO:0000313" key="3">
    <source>
        <dbReference type="Proteomes" id="UP001162156"/>
    </source>
</evidence>
<feature type="compositionally biased region" description="Basic and acidic residues" evidence="1">
    <location>
        <begin position="166"/>
        <end position="190"/>
    </location>
</feature>
<protein>
    <recommendedName>
        <fullName evidence="4">Elongin-A</fullName>
    </recommendedName>
</protein>
<keyword evidence="3" id="KW-1185">Reference proteome</keyword>